<proteinExistence type="inferred from homology"/>
<dbReference type="GO" id="GO:0008270">
    <property type="term" value="F:zinc ion binding"/>
    <property type="evidence" value="ECO:0007669"/>
    <property type="project" value="UniProtKB-KW"/>
</dbReference>
<dbReference type="Gene3D" id="3.30.50.10">
    <property type="entry name" value="Erythroid Transcription Factor GATA-1, subunit A"/>
    <property type="match status" value="1"/>
</dbReference>
<feature type="domain" description="Nuclear receptor" evidence="11">
    <location>
        <begin position="21"/>
        <end position="97"/>
    </location>
</feature>
<evidence type="ECO:0000256" key="6">
    <source>
        <dbReference type="ARBA" id="ARBA00023015"/>
    </source>
</evidence>
<evidence type="ECO:0000256" key="9">
    <source>
        <dbReference type="ARBA" id="ARBA00023170"/>
    </source>
</evidence>
<dbReference type="STRING" id="31234.E3LRT0"/>
<dbReference type="SUPFAM" id="SSF57716">
    <property type="entry name" value="Glucocorticoid receptor-like (DNA-binding domain)"/>
    <property type="match status" value="1"/>
</dbReference>
<keyword evidence="4" id="KW-0863">Zinc-finger</keyword>
<name>E3LRT0_CAERE</name>
<dbReference type="OMA" id="GVWACDG"/>
<keyword evidence="10" id="KW-0539">Nucleus</keyword>
<dbReference type="InterPro" id="IPR001628">
    <property type="entry name" value="Znf_hrmn_rcpt"/>
</dbReference>
<sequence>MPINDSQVWIITEVVRKDTAAVVCEICGDKSYGRHYGVWACDGCSCFFKRSVRKNIIYTCIAGNWRCVVDKSRRNWCPACRLAKCTKLNMNRLAVQNERGPRKLRCLPMPRINHLNSLKYDMTFSKSVILTRQCILLNFMTSEQRMEVIEENCQFVFALLILLSGDETTLRKFSVRFILFYISPNQLFEKNKNIPERVQSDDEQLRLLVCILLSQSKSSLLKFAAPLANFYKFCLFHYCYQNDSVASASVLISAATWLHENDSWDLSSLLRSSPEHLITEVMSSADKL</sequence>
<dbReference type="eggNOG" id="KOG3575">
    <property type="taxonomic scope" value="Eukaryota"/>
</dbReference>
<dbReference type="PANTHER" id="PTHR24083">
    <property type="entry name" value="NUCLEAR HORMONE RECEPTOR"/>
    <property type="match status" value="1"/>
</dbReference>
<dbReference type="EMBL" id="DS268414">
    <property type="protein sequence ID" value="EFP09279.1"/>
    <property type="molecule type" value="Genomic_DNA"/>
</dbReference>
<dbReference type="HOGENOM" id="CLU_093960_0_0_1"/>
<organism evidence="13">
    <name type="scientific">Caenorhabditis remanei</name>
    <name type="common">Caenorhabditis vulgaris</name>
    <dbReference type="NCBI Taxonomy" id="31234"/>
    <lineage>
        <taxon>Eukaryota</taxon>
        <taxon>Metazoa</taxon>
        <taxon>Ecdysozoa</taxon>
        <taxon>Nematoda</taxon>
        <taxon>Chromadorea</taxon>
        <taxon>Rhabditida</taxon>
        <taxon>Rhabditina</taxon>
        <taxon>Rhabditomorpha</taxon>
        <taxon>Rhabditoidea</taxon>
        <taxon>Rhabditidae</taxon>
        <taxon>Peloderinae</taxon>
        <taxon>Caenorhabditis</taxon>
    </lineage>
</organism>
<evidence type="ECO:0000259" key="11">
    <source>
        <dbReference type="PROSITE" id="PS51030"/>
    </source>
</evidence>
<dbReference type="GO" id="GO:0006357">
    <property type="term" value="P:regulation of transcription by RNA polymerase II"/>
    <property type="evidence" value="ECO:0007669"/>
    <property type="project" value="UniProtKB-ARBA"/>
</dbReference>
<dbReference type="InterPro" id="IPR050274">
    <property type="entry name" value="Nuclear_hormone_rcpt_NR2"/>
</dbReference>
<keyword evidence="3" id="KW-0479">Metal-binding</keyword>
<evidence type="ECO:0000256" key="2">
    <source>
        <dbReference type="ARBA" id="ARBA00005993"/>
    </source>
</evidence>
<dbReference type="GO" id="GO:0005634">
    <property type="term" value="C:nucleus"/>
    <property type="evidence" value="ECO:0007669"/>
    <property type="project" value="UniProtKB-SubCell"/>
</dbReference>
<evidence type="ECO:0000256" key="4">
    <source>
        <dbReference type="ARBA" id="ARBA00022771"/>
    </source>
</evidence>
<dbReference type="InterPro" id="IPR013088">
    <property type="entry name" value="Znf_NHR/GATA"/>
</dbReference>
<keyword evidence="5" id="KW-0862">Zinc</keyword>
<comment type="similarity">
    <text evidence="2">Belongs to the nuclear hormone receptor family.</text>
</comment>
<protein>
    <submittedName>
        <fullName evidence="12">CRE-NHR-239 protein</fullName>
    </submittedName>
</protein>
<accession>E3LRT0</accession>
<dbReference type="OrthoDB" id="5771769at2759"/>
<dbReference type="GO" id="GO:0043565">
    <property type="term" value="F:sequence-specific DNA binding"/>
    <property type="evidence" value="ECO:0007669"/>
    <property type="project" value="InterPro"/>
</dbReference>
<dbReference type="SMART" id="SM00399">
    <property type="entry name" value="ZnF_C4"/>
    <property type="match status" value="1"/>
</dbReference>
<evidence type="ECO:0000256" key="7">
    <source>
        <dbReference type="ARBA" id="ARBA00023125"/>
    </source>
</evidence>
<evidence type="ECO:0000256" key="10">
    <source>
        <dbReference type="ARBA" id="ARBA00023242"/>
    </source>
</evidence>
<evidence type="ECO:0000313" key="12">
    <source>
        <dbReference type="EMBL" id="EFP09279.1"/>
    </source>
</evidence>
<dbReference type="AlphaFoldDB" id="E3LRT0"/>
<dbReference type="PROSITE" id="PS00031">
    <property type="entry name" value="NUCLEAR_REC_DBD_1"/>
    <property type="match status" value="1"/>
</dbReference>
<keyword evidence="7" id="KW-0238">DNA-binding</keyword>
<evidence type="ECO:0000256" key="3">
    <source>
        <dbReference type="ARBA" id="ARBA00022723"/>
    </source>
</evidence>
<dbReference type="Proteomes" id="UP000008281">
    <property type="component" value="Unassembled WGS sequence"/>
</dbReference>
<evidence type="ECO:0000256" key="8">
    <source>
        <dbReference type="ARBA" id="ARBA00023163"/>
    </source>
</evidence>
<dbReference type="PROSITE" id="PS51030">
    <property type="entry name" value="NUCLEAR_REC_DBD_2"/>
    <property type="match status" value="1"/>
</dbReference>
<dbReference type="CDD" id="cd06957">
    <property type="entry name" value="NR_DBD_PNR_like_2"/>
    <property type="match status" value="1"/>
</dbReference>
<evidence type="ECO:0000256" key="5">
    <source>
        <dbReference type="ARBA" id="ARBA00022833"/>
    </source>
</evidence>
<comment type="subcellular location">
    <subcellularLocation>
        <location evidence="1">Nucleus</location>
    </subcellularLocation>
</comment>
<dbReference type="GO" id="GO:0003700">
    <property type="term" value="F:DNA-binding transcription factor activity"/>
    <property type="evidence" value="ECO:0007669"/>
    <property type="project" value="InterPro"/>
</dbReference>
<keyword evidence="6" id="KW-0805">Transcription regulation</keyword>
<dbReference type="FunFam" id="3.30.50.10:FF:000006">
    <property type="entry name" value="Nuclear receptor subfamily 5 group A member"/>
    <property type="match status" value="1"/>
</dbReference>
<evidence type="ECO:0000256" key="1">
    <source>
        <dbReference type="ARBA" id="ARBA00004123"/>
    </source>
</evidence>
<evidence type="ECO:0000313" key="13">
    <source>
        <dbReference type="Proteomes" id="UP000008281"/>
    </source>
</evidence>
<reference evidence="12" key="1">
    <citation type="submission" date="2007-07" db="EMBL/GenBank/DDBJ databases">
        <title>PCAP assembly of the Caenorhabditis remanei genome.</title>
        <authorList>
            <consortium name="The Caenorhabditis remanei Sequencing Consortium"/>
            <person name="Wilson R.K."/>
        </authorList>
    </citation>
    <scope>NUCLEOTIDE SEQUENCE [LARGE SCALE GENOMIC DNA]</scope>
    <source>
        <strain evidence="12">PB4641</strain>
    </source>
</reference>
<dbReference type="PRINTS" id="PR00047">
    <property type="entry name" value="STROIDFINGER"/>
</dbReference>
<gene>
    <name evidence="12" type="primary">Cre-nhr-239</name>
    <name evidence="12" type="ORF">CRE_25188</name>
</gene>
<dbReference type="InParanoid" id="E3LRT0"/>
<keyword evidence="8" id="KW-0804">Transcription</keyword>
<keyword evidence="13" id="KW-1185">Reference proteome</keyword>
<dbReference type="Pfam" id="PF00105">
    <property type="entry name" value="zf-C4"/>
    <property type="match status" value="1"/>
</dbReference>
<keyword evidence="9" id="KW-0675">Receptor</keyword>